<dbReference type="InterPro" id="IPR043137">
    <property type="entry name" value="GGT_ssub_C"/>
</dbReference>
<dbReference type="InterPro" id="IPR052896">
    <property type="entry name" value="GGT-like_enzyme"/>
</dbReference>
<sequence>MQFLDFYRNPYPIGRNSIFAKNGMVATSQPLAADAGLTILKQGGNAVDAAIATAACLTVVEPTSNGIGGDAFAIVWFKDKLYGLNASGPAPKNLSAEMVREAGYSEMPAHGWFPVTVPGAPAAWVELSRKFGRLPFSELLKPAIQYAQEGFPLSPTLAKFWKKAFNTYKKVLSDDMFEAWFETFAPNGRAPEVGEMWISKAHANTLKMIAETEGKAFYQGELAEKIIRFSKQTGGFFELDDFASFKPKWVEPLKVKYRDYDVWELPPNGQGLVALQALNILRGFEFSAKDKVDTYHKQIEAIKLAFADGMTYITDEAHMEVTVEALLSEAYAEQRRQLISHTALTPKAGEPQSSGTVYLATADRDGNMVSFIQSNYMGFGSGLVVPGTGIALQNRGHTFSLDENHANVLKGGKQTYHTIIPGFLTKGKKAVGPFGVMGAYMMPQGHVQILMNTIDFGLNPQAALDAPRWRWIKDKVVAVEPRFPHHLVDALIEKGHEIKMEVEPNSFGRGQIIWRHPETGVLVGGTESRTDGTIAAW</sequence>
<gene>
    <name evidence="1" type="ORF">CQU01_03450</name>
</gene>
<comment type="caution">
    <text evidence="1">The sequence shown here is derived from an EMBL/GenBank/DDBJ whole genome shotgun (WGS) entry which is preliminary data.</text>
</comment>
<dbReference type="PRINTS" id="PR01210">
    <property type="entry name" value="GGTRANSPTASE"/>
</dbReference>
<reference evidence="1 2" key="1">
    <citation type="submission" date="2019-07" db="EMBL/GenBank/DDBJ databases">
        <title>Whole genome shotgun sequence of Cerasibacillus quisquiliarum NBRC 102429.</title>
        <authorList>
            <person name="Hosoyama A."/>
            <person name="Uohara A."/>
            <person name="Ohji S."/>
            <person name="Ichikawa N."/>
        </authorList>
    </citation>
    <scope>NUCLEOTIDE SEQUENCE [LARGE SCALE GENOMIC DNA]</scope>
    <source>
        <strain evidence="1 2">NBRC 102429</strain>
    </source>
</reference>
<dbReference type="GO" id="GO:0016740">
    <property type="term" value="F:transferase activity"/>
    <property type="evidence" value="ECO:0007669"/>
    <property type="project" value="UniProtKB-KW"/>
</dbReference>
<dbReference type="Gene3D" id="1.10.246.130">
    <property type="match status" value="1"/>
</dbReference>
<evidence type="ECO:0000313" key="2">
    <source>
        <dbReference type="Proteomes" id="UP000321491"/>
    </source>
</evidence>
<protein>
    <submittedName>
        <fullName evidence="1">Gamma-glutamyltransferase</fullName>
    </submittedName>
</protein>
<dbReference type="SUPFAM" id="SSF56235">
    <property type="entry name" value="N-terminal nucleophile aminohydrolases (Ntn hydrolases)"/>
    <property type="match status" value="1"/>
</dbReference>
<evidence type="ECO:0000313" key="1">
    <source>
        <dbReference type="EMBL" id="GEN30107.1"/>
    </source>
</evidence>
<organism evidence="1 2">
    <name type="scientific">Cerasibacillus quisquiliarum</name>
    <dbReference type="NCBI Taxonomy" id="227865"/>
    <lineage>
        <taxon>Bacteria</taxon>
        <taxon>Bacillati</taxon>
        <taxon>Bacillota</taxon>
        <taxon>Bacilli</taxon>
        <taxon>Bacillales</taxon>
        <taxon>Bacillaceae</taxon>
        <taxon>Cerasibacillus</taxon>
    </lineage>
</organism>
<dbReference type="PANTHER" id="PTHR43881:SF1">
    <property type="entry name" value="GAMMA-GLUTAMYLTRANSPEPTIDASE (AFU_ORTHOLOGUE AFUA_4G13580)"/>
    <property type="match status" value="1"/>
</dbReference>
<dbReference type="Proteomes" id="UP000321491">
    <property type="component" value="Unassembled WGS sequence"/>
</dbReference>
<dbReference type="PANTHER" id="PTHR43881">
    <property type="entry name" value="GAMMA-GLUTAMYLTRANSPEPTIDASE (AFU_ORTHOLOGUE AFUA_4G13580)"/>
    <property type="match status" value="1"/>
</dbReference>
<keyword evidence="1" id="KW-0808">Transferase</keyword>
<dbReference type="Pfam" id="PF01019">
    <property type="entry name" value="G_glu_transpept"/>
    <property type="match status" value="1"/>
</dbReference>
<dbReference type="EMBL" id="BJXW01000004">
    <property type="protein sequence ID" value="GEN30107.1"/>
    <property type="molecule type" value="Genomic_DNA"/>
</dbReference>
<dbReference type="InterPro" id="IPR029055">
    <property type="entry name" value="Ntn_hydrolases_N"/>
</dbReference>
<dbReference type="AlphaFoldDB" id="A0A511UU54"/>
<name>A0A511UU54_9BACI</name>
<proteinExistence type="predicted"/>
<keyword evidence="2" id="KW-1185">Reference proteome</keyword>
<accession>A0A511UU54</accession>
<dbReference type="InterPro" id="IPR043138">
    <property type="entry name" value="GGT_lsub"/>
</dbReference>
<dbReference type="Gene3D" id="3.60.20.40">
    <property type="match status" value="1"/>
</dbReference>